<dbReference type="AlphaFoldDB" id="W4K233"/>
<proteinExistence type="predicted"/>
<evidence type="ECO:0000256" key="1">
    <source>
        <dbReference type="ARBA" id="ARBA00022490"/>
    </source>
</evidence>
<dbReference type="PROSITE" id="PS50890">
    <property type="entry name" value="PUA"/>
    <property type="match status" value="1"/>
</dbReference>
<dbReference type="PROSITE" id="PS50296">
    <property type="entry name" value="SUI1"/>
    <property type="match status" value="1"/>
</dbReference>
<dbReference type="InterPro" id="IPR057429">
    <property type="entry name" value="WH_eIF2D"/>
</dbReference>
<dbReference type="InParanoid" id="W4K233"/>
<dbReference type="InterPro" id="IPR036877">
    <property type="entry name" value="SUI1_dom_sf"/>
</dbReference>
<dbReference type="InterPro" id="IPR048247">
    <property type="entry name" value="eIF2D_N"/>
</dbReference>
<dbReference type="CDD" id="cd21156">
    <property type="entry name" value="PUA_eIF2d-like"/>
    <property type="match status" value="1"/>
</dbReference>
<dbReference type="GO" id="GO:0003743">
    <property type="term" value="F:translation initiation factor activity"/>
    <property type="evidence" value="ECO:0007669"/>
    <property type="project" value="InterPro"/>
</dbReference>
<reference evidence="4 5" key="1">
    <citation type="journal article" date="2012" name="New Phytol.">
        <title>Insight into trade-off between wood decay and parasitism from the genome of a fungal forest pathogen.</title>
        <authorList>
            <person name="Olson A."/>
            <person name="Aerts A."/>
            <person name="Asiegbu F."/>
            <person name="Belbahri L."/>
            <person name="Bouzid O."/>
            <person name="Broberg A."/>
            <person name="Canback B."/>
            <person name="Coutinho P.M."/>
            <person name="Cullen D."/>
            <person name="Dalman K."/>
            <person name="Deflorio G."/>
            <person name="van Diepen L.T."/>
            <person name="Dunand C."/>
            <person name="Duplessis S."/>
            <person name="Durling M."/>
            <person name="Gonthier P."/>
            <person name="Grimwood J."/>
            <person name="Fossdal C.G."/>
            <person name="Hansson D."/>
            <person name="Henrissat B."/>
            <person name="Hietala A."/>
            <person name="Himmelstrand K."/>
            <person name="Hoffmeister D."/>
            <person name="Hogberg N."/>
            <person name="James T.Y."/>
            <person name="Karlsson M."/>
            <person name="Kohler A."/>
            <person name="Kues U."/>
            <person name="Lee Y.H."/>
            <person name="Lin Y.C."/>
            <person name="Lind M."/>
            <person name="Lindquist E."/>
            <person name="Lombard V."/>
            <person name="Lucas S."/>
            <person name="Lunden K."/>
            <person name="Morin E."/>
            <person name="Murat C."/>
            <person name="Park J."/>
            <person name="Raffaello T."/>
            <person name="Rouze P."/>
            <person name="Salamov A."/>
            <person name="Schmutz J."/>
            <person name="Solheim H."/>
            <person name="Stahlberg J."/>
            <person name="Velez H."/>
            <person name="de Vries R.P."/>
            <person name="Wiebenga A."/>
            <person name="Woodward S."/>
            <person name="Yakovlev I."/>
            <person name="Garbelotto M."/>
            <person name="Martin F."/>
            <person name="Grigoriev I.V."/>
            <person name="Stenlid J."/>
        </authorList>
    </citation>
    <scope>NUCLEOTIDE SEQUENCE [LARGE SCALE GENOMIC DNA]</scope>
    <source>
        <strain evidence="4 5">TC 32-1</strain>
    </source>
</reference>
<gene>
    <name evidence="4" type="ORF">HETIRDRAFT_477464</name>
</gene>
<feature type="region of interest" description="Disordered" evidence="2">
    <location>
        <begin position="1"/>
        <end position="21"/>
    </location>
</feature>
<organism evidence="4 5">
    <name type="scientific">Heterobasidion irregulare (strain TC 32-1)</name>
    <dbReference type="NCBI Taxonomy" id="747525"/>
    <lineage>
        <taxon>Eukaryota</taxon>
        <taxon>Fungi</taxon>
        <taxon>Dikarya</taxon>
        <taxon>Basidiomycota</taxon>
        <taxon>Agaricomycotina</taxon>
        <taxon>Agaricomycetes</taxon>
        <taxon>Russulales</taxon>
        <taxon>Bondarzewiaceae</taxon>
        <taxon>Heterobasidion</taxon>
        <taxon>Heterobasidion annosum species complex</taxon>
    </lineage>
</organism>
<dbReference type="EMBL" id="KI925460">
    <property type="protein sequence ID" value="ETW79857.1"/>
    <property type="molecule type" value="Genomic_DNA"/>
</dbReference>
<evidence type="ECO:0000313" key="5">
    <source>
        <dbReference type="Proteomes" id="UP000030671"/>
    </source>
</evidence>
<dbReference type="PANTHER" id="PTHR12217:SF4">
    <property type="entry name" value="EUKARYOTIC TRANSLATION INITIATION FACTOR 2D"/>
    <property type="match status" value="1"/>
</dbReference>
<dbReference type="Pfam" id="PF17832">
    <property type="entry name" value="Pre-PUA"/>
    <property type="match status" value="1"/>
</dbReference>
<dbReference type="InterPro" id="IPR039759">
    <property type="entry name" value="eIF2D_SUI1"/>
</dbReference>
<keyword evidence="5" id="KW-1185">Reference proteome</keyword>
<feature type="compositionally biased region" description="Low complexity" evidence="2">
    <location>
        <begin position="215"/>
        <end position="227"/>
    </location>
</feature>
<name>W4K233_HETIT</name>
<evidence type="ECO:0000256" key="2">
    <source>
        <dbReference type="SAM" id="MobiDB-lite"/>
    </source>
</evidence>
<dbReference type="InterPro" id="IPR048248">
    <property type="entry name" value="PUA_eIF2d-like"/>
</dbReference>
<dbReference type="Pfam" id="PF25304">
    <property type="entry name" value="WHD_eIF2D"/>
    <property type="match status" value="1"/>
</dbReference>
<dbReference type="Pfam" id="PF26292">
    <property type="entry name" value="PUA_elF2D"/>
    <property type="match status" value="1"/>
</dbReference>
<sequence length="601" mass="65396">MFKKPLGNTKTSAPLRSSDRRKLKQRVVQTFSLDSDAADILVPDGILAMKYSTHTGENGMLYLSPDSMRNPLWFTVGKGTDELVPTVYTLWKHPTLLPTLSTPSAVIPILIGGADLMIPGVVHIPHTQSLQRNALVSITQYQRSLNVRGPPLAVGRMALDAAVLAESTSEDKKGRAVYVLHTWKDHLWAMGKGGDVPPAVEVAAELESNDRPINTDPTSSLSTPSDPLVHTLSPEEVSTLLRTALLQALATALSKLPSSAFPISATTFYTSYILPFRPVNPSSESVASSSTPAASMMSAQTSPQTPIDIKHSSHKSLSHFLRTSERAGLLRLKDARPDAAVISVNPAHADVLAHKKYRTVKDTEEKKKRTEARVKENTNTGGDIQVERLWRPMGAGVKLFEGAGLSTSTLYTRTDLKDFLSSYFTAHDLVSHVDQQYIDTHADAALRAVLSSKPLAGSASVSASNQSSIGTGEWVRRDDVIDGLCARMQAWYRIEKEGEEPITRKGIVRPISVIVKARRNKAVTLIMGVEPFLLSPTAIADALRARCQSSTSVSPAPDRKEGEEVMVQGKQSKVALDILLAHGVPKRWIEVADMMDGKKKK</sequence>
<dbReference type="InterPro" id="IPR015947">
    <property type="entry name" value="PUA-like_sf"/>
</dbReference>
<dbReference type="HOGENOM" id="CLU_012487_1_1_1"/>
<dbReference type="Pfam" id="PF01253">
    <property type="entry name" value="SUI1"/>
    <property type="match status" value="1"/>
</dbReference>
<dbReference type="CDD" id="cd11610">
    <property type="entry name" value="eIF2D_N"/>
    <property type="match status" value="1"/>
</dbReference>
<dbReference type="Gene3D" id="3.10.400.20">
    <property type="match status" value="1"/>
</dbReference>
<accession>W4K233</accession>
<dbReference type="GO" id="GO:0001731">
    <property type="term" value="P:formation of translation preinitiation complex"/>
    <property type="evidence" value="ECO:0007669"/>
    <property type="project" value="InterPro"/>
</dbReference>
<dbReference type="RefSeq" id="XP_009548399.1">
    <property type="nucleotide sequence ID" value="XM_009550104.1"/>
</dbReference>
<dbReference type="SUPFAM" id="SSF88697">
    <property type="entry name" value="PUA domain-like"/>
    <property type="match status" value="1"/>
</dbReference>
<feature type="region of interest" description="Disordered" evidence="2">
    <location>
        <begin position="208"/>
        <end position="227"/>
    </location>
</feature>
<dbReference type="SUPFAM" id="SSF55159">
    <property type="entry name" value="eIF1-like"/>
    <property type="match status" value="1"/>
</dbReference>
<protein>
    <recommendedName>
        <fullName evidence="3">SUI1 domain-containing protein</fullName>
    </recommendedName>
</protein>
<dbReference type="eggNOG" id="KOG2522">
    <property type="taxonomic scope" value="Eukaryota"/>
</dbReference>
<feature type="compositionally biased region" description="Low complexity" evidence="2">
    <location>
        <begin position="283"/>
        <end position="304"/>
    </location>
</feature>
<evidence type="ECO:0000259" key="3">
    <source>
        <dbReference type="PROSITE" id="PS50296"/>
    </source>
</evidence>
<dbReference type="CDD" id="cd11608">
    <property type="entry name" value="eIF2D_C"/>
    <property type="match status" value="1"/>
</dbReference>
<dbReference type="Proteomes" id="UP000030671">
    <property type="component" value="Unassembled WGS sequence"/>
</dbReference>
<dbReference type="InterPro" id="IPR039757">
    <property type="entry name" value="EIF2D"/>
</dbReference>
<dbReference type="InterPro" id="IPR001950">
    <property type="entry name" value="SUI1"/>
</dbReference>
<feature type="region of interest" description="Disordered" evidence="2">
    <location>
        <begin position="283"/>
        <end position="313"/>
    </location>
</feature>
<dbReference type="KEGG" id="hir:HETIRDRAFT_477464"/>
<dbReference type="GeneID" id="20677747"/>
<dbReference type="PANTHER" id="PTHR12217">
    <property type="entry name" value="EUKARYOTIC TRANSLATION INITIATION FACTOR 2D"/>
    <property type="match status" value="1"/>
</dbReference>
<keyword evidence="1" id="KW-0963">Cytoplasm</keyword>
<feature type="domain" description="SUI1" evidence="3">
    <location>
        <begin position="518"/>
        <end position="583"/>
    </location>
</feature>
<dbReference type="OrthoDB" id="199771at2759"/>
<evidence type="ECO:0000313" key="4">
    <source>
        <dbReference type="EMBL" id="ETW79857.1"/>
    </source>
</evidence>
<dbReference type="InterPro" id="IPR041366">
    <property type="entry name" value="Pre-PUA"/>
</dbReference>
<dbReference type="Gene3D" id="3.30.780.10">
    <property type="entry name" value="SUI1-like domain"/>
    <property type="match status" value="1"/>
</dbReference>
<dbReference type="STRING" id="747525.W4K233"/>